<accession>A0A2L2XEM5</accession>
<dbReference type="AlphaFoldDB" id="A0A2L2XEM5"/>
<reference evidence="2" key="1">
    <citation type="submission" date="2018-02" db="EMBL/GenBank/DDBJ databases">
        <title>Genome sequence of Desulfocucumis palustris strain NAW-5.</title>
        <authorList>
            <person name="Watanabe M."/>
            <person name="Kojima H."/>
            <person name="Fukui M."/>
        </authorList>
    </citation>
    <scope>NUCLEOTIDE SEQUENCE [LARGE SCALE GENOMIC DNA]</scope>
    <source>
        <strain evidence="2">NAW-5</strain>
    </source>
</reference>
<dbReference type="Proteomes" id="UP000239549">
    <property type="component" value="Unassembled WGS sequence"/>
</dbReference>
<name>A0A2L2XEM5_9FIRM</name>
<keyword evidence="2" id="KW-1185">Reference proteome</keyword>
<evidence type="ECO:0000313" key="2">
    <source>
        <dbReference type="Proteomes" id="UP000239549"/>
    </source>
</evidence>
<comment type="caution">
    <text evidence="1">The sequence shown here is derived from an EMBL/GenBank/DDBJ whole genome shotgun (WGS) entry which is preliminary data.</text>
</comment>
<evidence type="ECO:0000313" key="1">
    <source>
        <dbReference type="EMBL" id="GBF34685.1"/>
    </source>
</evidence>
<proteinExistence type="predicted"/>
<protein>
    <submittedName>
        <fullName evidence="1">Uncharacterized protein</fullName>
    </submittedName>
</protein>
<dbReference type="EMBL" id="BFAV01000150">
    <property type="protein sequence ID" value="GBF34685.1"/>
    <property type="molecule type" value="Genomic_DNA"/>
</dbReference>
<gene>
    <name evidence="1" type="ORF">DCCM_3805</name>
</gene>
<organism evidence="1 2">
    <name type="scientific">Desulfocucumis palustris</name>
    <dbReference type="NCBI Taxonomy" id="1898651"/>
    <lineage>
        <taxon>Bacteria</taxon>
        <taxon>Bacillati</taxon>
        <taxon>Bacillota</taxon>
        <taxon>Clostridia</taxon>
        <taxon>Eubacteriales</taxon>
        <taxon>Desulfocucumaceae</taxon>
        <taxon>Desulfocucumis</taxon>
    </lineage>
</organism>
<sequence>MPRIIYYCDSFKKGAVKKYEKTIVQNSGFGYVVDIWN</sequence>